<reference evidence="3" key="2">
    <citation type="submission" date="2023-06" db="EMBL/GenBank/DDBJ databases">
        <authorList>
            <consortium name="Lawrence Berkeley National Laboratory"/>
            <person name="Haridas S."/>
            <person name="Hensen N."/>
            <person name="Bonometti L."/>
            <person name="Westerberg I."/>
            <person name="Brannstrom I.O."/>
            <person name="Guillou S."/>
            <person name="Cros-Aarteil S."/>
            <person name="Calhoun S."/>
            <person name="Kuo A."/>
            <person name="Mondo S."/>
            <person name="Pangilinan J."/>
            <person name="Riley R."/>
            <person name="Labutti K."/>
            <person name="Andreopoulos B."/>
            <person name="Lipzen A."/>
            <person name="Chen C."/>
            <person name="Yanf M."/>
            <person name="Daum C."/>
            <person name="Ng V."/>
            <person name="Clum A."/>
            <person name="Steindorff A."/>
            <person name="Ohm R."/>
            <person name="Martin F."/>
            <person name="Silar P."/>
            <person name="Natvig D."/>
            <person name="Lalanne C."/>
            <person name="Gautier V."/>
            <person name="Ament-Velasquez S.L."/>
            <person name="Kruys A."/>
            <person name="Hutchinson M.I."/>
            <person name="Powell A.J."/>
            <person name="Barry K."/>
            <person name="Miller A.N."/>
            <person name="Grigoriev I.V."/>
            <person name="Debuchy R."/>
            <person name="Gladieux P."/>
            <person name="Thoren M.H."/>
            <person name="Johannesson H."/>
        </authorList>
    </citation>
    <scope>NUCLEOTIDE SEQUENCE</scope>
    <source>
        <strain evidence="3">CBS 958.72</strain>
    </source>
</reference>
<feature type="region of interest" description="Disordered" evidence="1">
    <location>
        <begin position="36"/>
        <end position="62"/>
    </location>
</feature>
<feature type="transmembrane region" description="Helical" evidence="2">
    <location>
        <begin position="338"/>
        <end position="357"/>
    </location>
</feature>
<evidence type="ECO:0000313" key="4">
    <source>
        <dbReference type="Proteomes" id="UP001287356"/>
    </source>
</evidence>
<name>A0AAE0KMD5_9PEZI</name>
<accession>A0AAE0KMD5</accession>
<proteinExistence type="predicted"/>
<organism evidence="3 4">
    <name type="scientific">Lasiosphaeria ovina</name>
    <dbReference type="NCBI Taxonomy" id="92902"/>
    <lineage>
        <taxon>Eukaryota</taxon>
        <taxon>Fungi</taxon>
        <taxon>Dikarya</taxon>
        <taxon>Ascomycota</taxon>
        <taxon>Pezizomycotina</taxon>
        <taxon>Sordariomycetes</taxon>
        <taxon>Sordariomycetidae</taxon>
        <taxon>Sordariales</taxon>
        <taxon>Lasiosphaeriaceae</taxon>
        <taxon>Lasiosphaeria</taxon>
    </lineage>
</organism>
<keyword evidence="2" id="KW-0812">Transmembrane</keyword>
<gene>
    <name evidence="3" type="ORF">B0T24DRAFT_589514</name>
</gene>
<keyword evidence="2" id="KW-0472">Membrane</keyword>
<evidence type="ECO:0000256" key="2">
    <source>
        <dbReference type="SAM" id="Phobius"/>
    </source>
</evidence>
<sequence>MTTLWPSSPPCEAMGAPKGILRTAPNVIMQNSIESRYIASPPRPDKKKKVHFADPDSPERLIDVDSPRVAITASPHPLKMAGIPNPRSELMNMKKTEQSSASSLEGLVFDRPSTPAVNLAKEAKPGSPDSTPTRQRPRLPLALLNGFKDHRKPQVSNLVVAQPAPRLVLPSVSSQRQDDFERFQIRTVRVRIQGVQNQGVVSTEEIIVEDNEPYKINHKLIAAAENRSPLRHPGGYGTIKGNSALRGRVITCSSPRSQNFIMNTNTSGEDGYGAFAMAASTVRDASETFHSKVQDIGQWPVSMTTQGLNNMANPFRQLNKDELYEMATEVTASIGERVLLVFFFAVALIPLLIIYFCKGLKWGTNTLAVKLRKNPPQEDQYGFGYTSDY</sequence>
<dbReference type="EMBL" id="JAULSN010000002">
    <property type="protein sequence ID" value="KAK3378902.1"/>
    <property type="molecule type" value="Genomic_DNA"/>
</dbReference>
<reference evidence="3" key="1">
    <citation type="journal article" date="2023" name="Mol. Phylogenet. Evol.">
        <title>Genome-scale phylogeny and comparative genomics of the fungal order Sordariales.</title>
        <authorList>
            <person name="Hensen N."/>
            <person name="Bonometti L."/>
            <person name="Westerberg I."/>
            <person name="Brannstrom I.O."/>
            <person name="Guillou S."/>
            <person name="Cros-Aarteil S."/>
            <person name="Calhoun S."/>
            <person name="Haridas S."/>
            <person name="Kuo A."/>
            <person name="Mondo S."/>
            <person name="Pangilinan J."/>
            <person name="Riley R."/>
            <person name="LaButti K."/>
            <person name="Andreopoulos B."/>
            <person name="Lipzen A."/>
            <person name="Chen C."/>
            <person name="Yan M."/>
            <person name="Daum C."/>
            <person name="Ng V."/>
            <person name="Clum A."/>
            <person name="Steindorff A."/>
            <person name="Ohm R.A."/>
            <person name="Martin F."/>
            <person name="Silar P."/>
            <person name="Natvig D.O."/>
            <person name="Lalanne C."/>
            <person name="Gautier V."/>
            <person name="Ament-Velasquez S.L."/>
            <person name="Kruys A."/>
            <person name="Hutchinson M.I."/>
            <person name="Powell A.J."/>
            <person name="Barry K."/>
            <person name="Miller A.N."/>
            <person name="Grigoriev I.V."/>
            <person name="Debuchy R."/>
            <person name="Gladieux P."/>
            <person name="Hiltunen Thoren M."/>
            <person name="Johannesson H."/>
        </authorList>
    </citation>
    <scope>NUCLEOTIDE SEQUENCE</scope>
    <source>
        <strain evidence="3">CBS 958.72</strain>
    </source>
</reference>
<feature type="compositionally biased region" description="Basic and acidic residues" evidence="1">
    <location>
        <begin position="51"/>
        <end position="62"/>
    </location>
</feature>
<keyword evidence="4" id="KW-1185">Reference proteome</keyword>
<evidence type="ECO:0000313" key="3">
    <source>
        <dbReference type="EMBL" id="KAK3378902.1"/>
    </source>
</evidence>
<protein>
    <submittedName>
        <fullName evidence="3">Uncharacterized protein</fullName>
    </submittedName>
</protein>
<dbReference type="AlphaFoldDB" id="A0AAE0KMD5"/>
<comment type="caution">
    <text evidence="3">The sequence shown here is derived from an EMBL/GenBank/DDBJ whole genome shotgun (WGS) entry which is preliminary data.</text>
</comment>
<keyword evidence="2" id="KW-1133">Transmembrane helix</keyword>
<evidence type="ECO:0000256" key="1">
    <source>
        <dbReference type="SAM" id="MobiDB-lite"/>
    </source>
</evidence>
<dbReference type="Proteomes" id="UP001287356">
    <property type="component" value="Unassembled WGS sequence"/>
</dbReference>